<accession>A0A7R9LEG2</accession>
<dbReference type="GO" id="GO:0004197">
    <property type="term" value="F:cysteine-type endopeptidase activity"/>
    <property type="evidence" value="ECO:0007669"/>
    <property type="project" value="TreeGrafter"/>
</dbReference>
<dbReference type="PANTHER" id="PTHR12000:SF42">
    <property type="entry name" value="LEGUMAIN"/>
    <property type="match status" value="1"/>
</dbReference>
<dbReference type="AlphaFoldDB" id="A0A7R9LEG2"/>
<dbReference type="Gene3D" id="3.40.50.1460">
    <property type="match status" value="1"/>
</dbReference>
<dbReference type="GO" id="GO:0006624">
    <property type="term" value="P:vacuolar protein processing"/>
    <property type="evidence" value="ECO:0007669"/>
    <property type="project" value="TreeGrafter"/>
</dbReference>
<name>A0A7R9LEG2_9ACAR</name>
<sequence>MTKDPEAKNWIVLCGSNNGWRNYADHAIVYRAYHMFRSYGIPEENIIVFHFDDIAYNKEISYPGIVMYETNGTDVY</sequence>
<proteinExistence type="inferred from homology"/>
<dbReference type="EMBL" id="CAJPVJ010000557">
    <property type="protein sequence ID" value="CAG2162844.1"/>
    <property type="molecule type" value="Genomic_DNA"/>
</dbReference>
<evidence type="ECO:0000256" key="1">
    <source>
        <dbReference type="ARBA" id="ARBA00009941"/>
    </source>
</evidence>
<keyword evidence="3" id="KW-1185">Reference proteome</keyword>
<dbReference type="GO" id="GO:0005773">
    <property type="term" value="C:vacuole"/>
    <property type="evidence" value="ECO:0007669"/>
    <property type="project" value="GOC"/>
</dbReference>
<protein>
    <submittedName>
        <fullName evidence="2">Uncharacterized protein</fullName>
    </submittedName>
</protein>
<evidence type="ECO:0000313" key="3">
    <source>
        <dbReference type="Proteomes" id="UP000728032"/>
    </source>
</evidence>
<dbReference type="PANTHER" id="PTHR12000">
    <property type="entry name" value="HEMOGLOBINASE FAMILY MEMBER"/>
    <property type="match status" value="1"/>
</dbReference>
<dbReference type="Pfam" id="PF01650">
    <property type="entry name" value="Peptidase_C13"/>
    <property type="match status" value="1"/>
</dbReference>
<gene>
    <name evidence="2" type="ORF">ONB1V03_LOCUS2432</name>
</gene>
<dbReference type="InterPro" id="IPR001096">
    <property type="entry name" value="Peptidase_C13"/>
</dbReference>
<comment type="similarity">
    <text evidence="1">Belongs to the peptidase C13 family.</text>
</comment>
<dbReference type="OrthoDB" id="10405133at2759"/>
<organism evidence="2">
    <name type="scientific">Oppiella nova</name>
    <dbReference type="NCBI Taxonomy" id="334625"/>
    <lineage>
        <taxon>Eukaryota</taxon>
        <taxon>Metazoa</taxon>
        <taxon>Ecdysozoa</taxon>
        <taxon>Arthropoda</taxon>
        <taxon>Chelicerata</taxon>
        <taxon>Arachnida</taxon>
        <taxon>Acari</taxon>
        <taxon>Acariformes</taxon>
        <taxon>Sarcoptiformes</taxon>
        <taxon>Oribatida</taxon>
        <taxon>Brachypylina</taxon>
        <taxon>Oppioidea</taxon>
        <taxon>Oppiidae</taxon>
        <taxon>Oppiella</taxon>
    </lineage>
</organism>
<dbReference type="GO" id="GO:0051603">
    <property type="term" value="P:proteolysis involved in protein catabolic process"/>
    <property type="evidence" value="ECO:0007669"/>
    <property type="project" value="TreeGrafter"/>
</dbReference>
<reference evidence="2" key="1">
    <citation type="submission" date="2020-11" db="EMBL/GenBank/DDBJ databases">
        <authorList>
            <person name="Tran Van P."/>
        </authorList>
    </citation>
    <scope>NUCLEOTIDE SEQUENCE</scope>
</reference>
<dbReference type="Proteomes" id="UP000728032">
    <property type="component" value="Unassembled WGS sequence"/>
</dbReference>
<dbReference type="PRINTS" id="PR00776">
    <property type="entry name" value="HEMOGLOBNASE"/>
</dbReference>
<dbReference type="EMBL" id="OC915382">
    <property type="protein sequence ID" value="CAD7640191.1"/>
    <property type="molecule type" value="Genomic_DNA"/>
</dbReference>
<evidence type="ECO:0000313" key="2">
    <source>
        <dbReference type="EMBL" id="CAD7640191.1"/>
    </source>
</evidence>